<comment type="pathway">
    <text evidence="2 7 8">Pyrimidine metabolism; UMP biosynthesis via de novo pathway; UMP from orotate: step 2/2.</text>
</comment>
<dbReference type="Proteomes" id="UP000648182">
    <property type="component" value="Unassembled WGS sequence"/>
</dbReference>
<name>A0ABR8VGT4_9BACI</name>
<evidence type="ECO:0000256" key="4">
    <source>
        <dbReference type="ARBA" id="ARBA00022975"/>
    </source>
</evidence>
<feature type="binding site" evidence="7">
    <location>
        <position position="124"/>
    </location>
    <ligand>
        <name>substrate</name>
    </ligand>
</feature>
<proteinExistence type="inferred from homology"/>
<comment type="similarity">
    <text evidence="7">Belongs to the OMP decarboxylase family. Type 1 subfamily.</text>
</comment>
<accession>A0ABR8VGT4</accession>
<keyword evidence="5 7" id="KW-0456">Lyase</keyword>
<comment type="function">
    <text evidence="1 7">Catalyzes the decarboxylation of orotidine 5'-monophosphate (OMP) to uridine 5'-monophosphate (UMP).</text>
</comment>
<evidence type="ECO:0000259" key="9">
    <source>
        <dbReference type="SMART" id="SM00934"/>
    </source>
</evidence>
<dbReference type="EC" id="4.1.1.23" evidence="7"/>
<feature type="binding site" evidence="7">
    <location>
        <position position="216"/>
    </location>
    <ligand>
        <name>substrate</name>
    </ligand>
</feature>
<dbReference type="NCBIfam" id="TIGR01740">
    <property type="entry name" value="pyrF"/>
    <property type="match status" value="1"/>
</dbReference>
<evidence type="ECO:0000313" key="11">
    <source>
        <dbReference type="Proteomes" id="UP000648182"/>
    </source>
</evidence>
<dbReference type="PROSITE" id="PS00156">
    <property type="entry name" value="OMPDECASE"/>
    <property type="match status" value="1"/>
</dbReference>
<feature type="binding site" evidence="7">
    <location>
        <position position="186"/>
    </location>
    <ligand>
        <name>substrate</name>
    </ligand>
</feature>
<dbReference type="EMBL" id="JACSPV010000003">
    <property type="protein sequence ID" value="MBD8003960.1"/>
    <property type="molecule type" value="Genomic_DNA"/>
</dbReference>
<dbReference type="GO" id="GO:0004590">
    <property type="term" value="F:orotidine-5'-phosphate decarboxylase activity"/>
    <property type="evidence" value="ECO:0007669"/>
    <property type="project" value="UniProtKB-EC"/>
</dbReference>
<feature type="binding site" evidence="7">
    <location>
        <begin position="61"/>
        <end position="70"/>
    </location>
    <ligand>
        <name>substrate</name>
    </ligand>
</feature>
<evidence type="ECO:0000313" key="10">
    <source>
        <dbReference type="EMBL" id="MBD8003960.1"/>
    </source>
</evidence>
<feature type="active site" description="Proton donor" evidence="7">
    <location>
        <position position="63"/>
    </location>
</feature>
<organism evidence="10 11">
    <name type="scientific">Bacillus norwichensis</name>
    <dbReference type="NCBI Taxonomy" id="2762217"/>
    <lineage>
        <taxon>Bacteria</taxon>
        <taxon>Bacillati</taxon>
        <taxon>Bacillota</taxon>
        <taxon>Bacilli</taxon>
        <taxon>Bacillales</taxon>
        <taxon>Bacillaceae</taxon>
        <taxon>Bacillus</taxon>
    </lineage>
</organism>
<dbReference type="PANTHER" id="PTHR32119">
    <property type="entry name" value="OROTIDINE 5'-PHOSPHATE DECARBOXYLASE"/>
    <property type="match status" value="1"/>
</dbReference>
<feature type="binding site" evidence="7">
    <location>
        <position position="195"/>
    </location>
    <ligand>
        <name>substrate</name>
    </ligand>
</feature>
<dbReference type="InterPro" id="IPR013785">
    <property type="entry name" value="Aldolase_TIM"/>
</dbReference>
<evidence type="ECO:0000256" key="3">
    <source>
        <dbReference type="ARBA" id="ARBA00022793"/>
    </source>
</evidence>
<dbReference type="Gene3D" id="3.20.20.70">
    <property type="entry name" value="Aldolase class I"/>
    <property type="match status" value="1"/>
</dbReference>
<comment type="catalytic activity">
    <reaction evidence="6 7 8">
        <text>orotidine 5'-phosphate + H(+) = UMP + CO2</text>
        <dbReference type="Rhea" id="RHEA:11596"/>
        <dbReference type="ChEBI" id="CHEBI:15378"/>
        <dbReference type="ChEBI" id="CHEBI:16526"/>
        <dbReference type="ChEBI" id="CHEBI:57538"/>
        <dbReference type="ChEBI" id="CHEBI:57865"/>
        <dbReference type="EC" id="4.1.1.23"/>
    </reaction>
</comment>
<dbReference type="InterPro" id="IPR001754">
    <property type="entry name" value="OMPdeCOase_dom"/>
</dbReference>
<evidence type="ECO:0000256" key="6">
    <source>
        <dbReference type="ARBA" id="ARBA00049157"/>
    </source>
</evidence>
<dbReference type="SMART" id="SM00934">
    <property type="entry name" value="OMPdecase"/>
    <property type="match status" value="1"/>
</dbReference>
<keyword evidence="4 7" id="KW-0665">Pyrimidine biosynthesis</keyword>
<evidence type="ECO:0000256" key="1">
    <source>
        <dbReference type="ARBA" id="ARBA00002356"/>
    </source>
</evidence>
<keyword evidence="3 7" id="KW-0210">Decarboxylase</keyword>
<dbReference type="InterPro" id="IPR047596">
    <property type="entry name" value="OMPdecase_bac"/>
</dbReference>
<feature type="binding site" evidence="7">
    <location>
        <position position="215"/>
    </location>
    <ligand>
        <name>substrate</name>
    </ligand>
</feature>
<keyword evidence="11" id="KW-1185">Reference proteome</keyword>
<comment type="caution">
    <text evidence="10">The sequence shown here is derived from an EMBL/GenBank/DDBJ whole genome shotgun (WGS) entry which is preliminary data.</text>
</comment>
<evidence type="ECO:0000256" key="8">
    <source>
        <dbReference type="RuleBase" id="RU000512"/>
    </source>
</evidence>
<evidence type="ECO:0000256" key="7">
    <source>
        <dbReference type="HAMAP-Rule" id="MF_01200"/>
    </source>
</evidence>
<evidence type="ECO:0000256" key="5">
    <source>
        <dbReference type="ARBA" id="ARBA00023239"/>
    </source>
</evidence>
<dbReference type="PANTHER" id="PTHR32119:SF2">
    <property type="entry name" value="OROTIDINE 5'-PHOSPHATE DECARBOXYLASE"/>
    <property type="match status" value="1"/>
</dbReference>
<feature type="binding site" evidence="7">
    <location>
        <position position="34"/>
    </location>
    <ligand>
        <name>substrate</name>
    </ligand>
</feature>
<feature type="domain" description="Orotidine 5'-phosphate decarboxylase" evidence="9">
    <location>
        <begin position="6"/>
        <end position="231"/>
    </location>
</feature>
<dbReference type="HAMAP" id="MF_01200_B">
    <property type="entry name" value="OMPdecase_type1_B"/>
    <property type="match status" value="1"/>
</dbReference>
<evidence type="ECO:0000256" key="2">
    <source>
        <dbReference type="ARBA" id="ARBA00004861"/>
    </source>
</evidence>
<feature type="binding site" evidence="7">
    <location>
        <position position="12"/>
    </location>
    <ligand>
        <name>substrate</name>
    </ligand>
</feature>
<dbReference type="CDD" id="cd04725">
    <property type="entry name" value="OMP_decarboxylase_like"/>
    <property type="match status" value="1"/>
</dbReference>
<dbReference type="InterPro" id="IPR018089">
    <property type="entry name" value="OMPdecase_AS"/>
</dbReference>
<dbReference type="Pfam" id="PF00215">
    <property type="entry name" value="OMPdecase"/>
    <property type="match status" value="1"/>
</dbReference>
<dbReference type="NCBIfam" id="NF001273">
    <property type="entry name" value="PRK00230.1"/>
    <property type="match status" value="1"/>
</dbReference>
<dbReference type="InterPro" id="IPR014732">
    <property type="entry name" value="OMPdecase"/>
</dbReference>
<sequence>MPEKNLPIIALDFPDGERAWNFLNKFDGEKLYVKIGMELYYQEGADMLKALKEKGHWIFLDLKLHDIPNTVHRAMKVLAGLSIDMVNVHAAGGTEMMKAALSGLEEGTKAGQTRPALIAVTQLTSTSEEQMQREQLIDRSIDESVLHYALLAKESGLDGVVCSAFEASSIAKKAGDDFLRVTPGIRMTGSKSDDQKRIVTPSDAREMGSSMIVIGRPVTQADDSVLSYKKVLTEWER</sequence>
<reference evidence="10 11" key="1">
    <citation type="submission" date="2020-08" db="EMBL/GenBank/DDBJ databases">
        <title>A Genomic Blueprint of the Chicken Gut Microbiome.</title>
        <authorList>
            <person name="Gilroy R."/>
            <person name="Ravi A."/>
            <person name="Getino M."/>
            <person name="Pursley I."/>
            <person name="Horton D.L."/>
            <person name="Alikhan N.-F."/>
            <person name="Baker D."/>
            <person name="Gharbi K."/>
            <person name="Hall N."/>
            <person name="Watson M."/>
            <person name="Adriaenssens E.M."/>
            <person name="Foster-Nyarko E."/>
            <person name="Jarju S."/>
            <person name="Secka A."/>
            <person name="Antonio M."/>
            <person name="Oren A."/>
            <person name="Chaudhuri R."/>
            <person name="La Ragione R.M."/>
            <person name="Hildebrand F."/>
            <person name="Pallen M.J."/>
        </authorList>
    </citation>
    <scope>NUCLEOTIDE SEQUENCE [LARGE SCALE GENOMIC DNA]</scope>
    <source>
        <strain evidence="10 11">Sa1BUA2</strain>
    </source>
</reference>
<dbReference type="SUPFAM" id="SSF51366">
    <property type="entry name" value="Ribulose-phoshate binding barrel"/>
    <property type="match status" value="1"/>
</dbReference>
<comment type="subunit">
    <text evidence="7">Homodimer.</text>
</comment>
<protein>
    <recommendedName>
        <fullName evidence="7">Orotidine 5'-phosphate decarboxylase</fullName>
        <ecNumber evidence="7">4.1.1.23</ecNumber>
    </recommendedName>
    <alternativeName>
        <fullName evidence="7">OMP decarboxylase</fullName>
        <shortName evidence="7">OMPDCase</shortName>
        <shortName evidence="7">OMPdecase</shortName>
    </alternativeName>
</protein>
<dbReference type="RefSeq" id="WP_191809696.1">
    <property type="nucleotide sequence ID" value="NZ_JACSPV010000003.1"/>
</dbReference>
<gene>
    <name evidence="7 10" type="primary">pyrF</name>
    <name evidence="10" type="ORF">H9631_02625</name>
</gene>
<dbReference type="InterPro" id="IPR011060">
    <property type="entry name" value="RibuloseP-bd_barrel"/>
</dbReference>